<evidence type="ECO:0000256" key="1">
    <source>
        <dbReference type="SAM" id="Phobius"/>
    </source>
</evidence>
<evidence type="ECO:0000313" key="2">
    <source>
        <dbReference type="EMBL" id="JAH13890.1"/>
    </source>
</evidence>
<name>A0A0E9QC54_ANGAN</name>
<reference evidence="2" key="1">
    <citation type="submission" date="2014-11" db="EMBL/GenBank/DDBJ databases">
        <authorList>
            <person name="Amaro Gonzalez C."/>
        </authorList>
    </citation>
    <scope>NUCLEOTIDE SEQUENCE</scope>
</reference>
<proteinExistence type="predicted"/>
<keyword evidence="1" id="KW-0472">Membrane</keyword>
<organism evidence="2">
    <name type="scientific">Anguilla anguilla</name>
    <name type="common">European freshwater eel</name>
    <name type="synonym">Muraena anguilla</name>
    <dbReference type="NCBI Taxonomy" id="7936"/>
    <lineage>
        <taxon>Eukaryota</taxon>
        <taxon>Metazoa</taxon>
        <taxon>Chordata</taxon>
        <taxon>Craniata</taxon>
        <taxon>Vertebrata</taxon>
        <taxon>Euteleostomi</taxon>
        <taxon>Actinopterygii</taxon>
        <taxon>Neopterygii</taxon>
        <taxon>Teleostei</taxon>
        <taxon>Anguilliformes</taxon>
        <taxon>Anguillidae</taxon>
        <taxon>Anguilla</taxon>
    </lineage>
</organism>
<feature type="transmembrane region" description="Helical" evidence="1">
    <location>
        <begin position="20"/>
        <end position="39"/>
    </location>
</feature>
<reference evidence="2" key="2">
    <citation type="journal article" date="2015" name="Fish Shellfish Immunol.">
        <title>Early steps in the European eel (Anguilla anguilla)-Vibrio vulnificus interaction in the gills: Role of the RtxA13 toxin.</title>
        <authorList>
            <person name="Callol A."/>
            <person name="Pajuelo D."/>
            <person name="Ebbesson L."/>
            <person name="Teles M."/>
            <person name="MacKenzie S."/>
            <person name="Amaro C."/>
        </authorList>
    </citation>
    <scope>NUCLEOTIDE SEQUENCE</scope>
</reference>
<keyword evidence="1" id="KW-1133">Transmembrane helix</keyword>
<keyword evidence="1" id="KW-0812">Transmembrane</keyword>
<accession>A0A0E9QC54</accession>
<sequence>MPSQYQFHNTTQKYLTYDQTLVRVTLMFVLVSCMVNTVCS</sequence>
<dbReference type="EMBL" id="GBXM01094687">
    <property type="protein sequence ID" value="JAH13890.1"/>
    <property type="molecule type" value="Transcribed_RNA"/>
</dbReference>
<protein>
    <submittedName>
        <fullName evidence="2">Uncharacterized protein</fullName>
    </submittedName>
</protein>
<dbReference type="AlphaFoldDB" id="A0A0E9QC54"/>